<dbReference type="AlphaFoldDB" id="A0A9D5BS13"/>
<proteinExistence type="inferred from homology"/>
<dbReference type="SUPFAM" id="SSF51445">
    <property type="entry name" value="(Trans)glycosidases"/>
    <property type="match status" value="1"/>
</dbReference>
<dbReference type="InterPro" id="IPR001944">
    <property type="entry name" value="Glycoside_Hdrlase_35"/>
</dbReference>
<evidence type="ECO:0000313" key="2">
    <source>
        <dbReference type="EMBL" id="KAJ0959708.1"/>
    </source>
</evidence>
<accession>A0A9D5BS13</accession>
<dbReference type="Gene3D" id="3.20.20.80">
    <property type="entry name" value="Glycosidases"/>
    <property type="match status" value="2"/>
</dbReference>
<gene>
    <name evidence="2" type="ORF">J5N97_000626</name>
</gene>
<sequence length="143" mass="16005">MGLRAQFTYDSKALVIDGQREDPVLRFGQKLLGSPRKGLDVIETYVFWNYHEPEEGSGFPMWLHCIPGVQFRTTNKQFQIENEYGNVEWAYGIGGALYVKWAASTAVALNTTVPWVMCSQEDAPDPIVSLNQVNTGLMVATSE</sequence>
<evidence type="ECO:0000256" key="1">
    <source>
        <dbReference type="ARBA" id="ARBA00009809"/>
    </source>
</evidence>
<dbReference type="EMBL" id="JAGGNH010000186">
    <property type="protein sequence ID" value="KAJ0959708.1"/>
    <property type="molecule type" value="Genomic_DNA"/>
</dbReference>
<protein>
    <recommendedName>
        <fullName evidence="4">Beta-galactosidase</fullName>
    </recommendedName>
</protein>
<comment type="caution">
    <text evidence="2">The sequence shown here is derived from an EMBL/GenBank/DDBJ whole genome shotgun (WGS) entry which is preliminary data.</text>
</comment>
<dbReference type="OrthoDB" id="786807at2759"/>
<evidence type="ECO:0008006" key="4">
    <source>
        <dbReference type="Google" id="ProtNLM"/>
    </source>
</evidence>
<name>A0A9D5BS13_9LILI</name>
<dbReference type="GO" id="GO:0004553">
    <property type="term" value="F:hydrolase activity, hydrolyzing O-glycosyl compounds"/>
    <property type="evidence" value="ECO:0007669"/>
    <property type="project" value="InterPro"/>
</dbReference>
<dbReference type="InterPro" id="IPR017853">
    <property type="entry name" value="GH"/>
</dbReference>
<dbReference type="GO" id="GO:0005975">
    <property type="term" value="P:carbohydrate metabolic process"/>
    <property type="evidence" value="ECO:0007669"/>
    <property type="project" value="InterPro"/>
</dbReference>
<evidence type="ECO:0000313" key="3">
    <source>
        <dbReference type="Proteomes" id="UP001085076"/>
    </source>
</evidence>
<reference evidence="2 3" key="1">
    <citation type="journal article" date="2022" name="Hortic Res">
        <title>The genome of Dioscorea zingiberensis sheds light on the biosynthesis, origin and evolution of the medicinally important diosgenin saponins.</title>
        <authorList>
            <person name="Li Y."/>
            <person name="Tan C."/>
            <person name="Li Z."/>
            <person name="Guo J."/>
            <person name="Li S."/>
            <person name="Chen X."/>
            <person name="Wang C."/>
            <person name="Dai X."/>
            <person name="Yang H."/>
            <person name="Song W."/>
            <person name="Hou L."/>
            <person name="Xu J."/>
            <person name="Tong Z."/>
            <person name="Xu A."/>
            <person name="Yuan X."/>
            <person name="Wang W."/>
            <person name="Yang Q."/>
            <person name="Chen L."/>
            <person name="Sun Z."/>
            <person name="Wang K."/>
            <person name="Pan B."/>
            <person name="Chen J."/>
            <person name="Bao Y."/>
            <person name="Liu F."/>
            <person name="Qi X."/>
            <person name="Gang D.R."/>
            <person name="Wen J."/>
            <person name="Li J."/>
        </authorList>
    </citation>
    <scope>NUCLEOTIDE SEQUENCE [LARGE SCALE GENOMIC DNA]</scope>
    <source>
        <strain evidence="2">Dzin_1.0</strain>
    </source>
</reference>
<organism evidence="2 3">
    <name type="scientific">Dioscorea zingiberensis</name>
    <dbReference type="NCBI Taxonomy" id="325984"/>
    <lineage>
        <taxon>Eukaryota</taxon>
        <taxon>Viridiplantae</taxon>
        <taxon>Streptophyta</taxon>
        <taxon>Embryophyta</taxon>
        <taxon>Tracheophyta</taxon>
        <taxon>Spermatophyta</taxon>
        <taxon>Magnoliopsida</taxon>
        <taxon>Liliopsida</taxon>
        <taxon>Dioscoreales</taxon>
        <taxon>Dioscoreaceae</taxon>
        <taxon>Dioscorea</taxon>
    </lineage>
</organism>
<dbReference type="Proteomes" id="UP001085076">
    <property type="component" value="Unassembled WGS sequence"/>
</dbReference>
<comment type="similarity">
    <text evidence="1">Belongs to the glycosyl hydrolase 35 family.</text>
</comment>
<dbReference type="PANTHER" id="PTHR23421">
    <property type="entry name" value="BETA-GALACTOSIDASE RELATED"/>
    <property type="match status" value="1"/>
</dbReference>
<keyword evidence="3" id="KW-1185">Reference proteome</keyword>